<evidence type="ECO:0000259" key="1">
    <source>
        <dbReference type="Pfam" id="PF00561"/>
    </source>
</evidence>
<dbReference type="InterPro" id="IPR029058">
    <property type="entry name" value="AB_hydrolase_fold"/>
</dbReference>
<dbReference type="Gene3D" id="3.40.50.1820">
    <property type="entry name" value="alpha/beta hydrolase"/>
    <property type="match status" value="1"/>
</dbReference>
<dbReference type="AlphaFoldDB" id="A0A4Q7KHS2"/>
<dbReference type="GO" id="GO:0016787">
    <property type="term" value="F:hydrolase activity"/>
    <property type="evidence" value="ECO:0007669"/>
    <property type="project" value="UniProtKB-KW"/>
</dbReference>
<dbReference type="Pfam" id="PF00561">
    <property type="entry name" value="Abhydrolase_1"/>
    <property type="match status" value="1"/>
</dbReference>
<name>A0A4Q7KHS2_9PSEU</name>
<proteinExistence type="predicted"/>
<feature type="domain" description="AB hydrolase-1" evidence="1">
    <location>
        <begin position="28"/>
        <end position="172"/>
    </location>
</feature>
<dbReference type="OrthoDB" id="2645723at2"/>
<dbReference type="PANTHER" id="PTHR43798">
    <property type="entry name" value="MONOACYLGLYCEROL LIPASE"/>
    <property type="match status" value="1"/>
</dbReference>
<dbReference type="SUPFAM" id="SSF53474">
    <property type="entry name" value="alpha/beta-Hydrolases"/>
    <property type="match status" value="1"/>
</dbReference>
<comment type="caution">
    <text evidence="2">The sequence shown here is derived from an EMBL/GenBank/DDBJ whole genome shotgun (WGS) entry which is preliminary data.</text>
</comment>
<dbReference type="Proteomes" id="UP000294257">
    <property type="component" value="Unassembled WGS sequence"/>
</dbReference>
<sequence length="271" mass="29651">MGISVVNGIRTHYQRMPARGAGTERPRTVVFVHGLGYDSLASFYLTLASPVSEAGIDVITYDLRAHGRTERPTTGYLMDDFTSDLLALLDELDVDGPVHLVGNSFGGTIAFSFAARYPELVRSIVAIEAEPATEIWADKMRRTLTNVVDGMEAKEYLAWLNQRFGAHHERLAKSAAAIIRATTIVQDVPSGPLLDAEALSTITCPVLSIVGSDGFQNRDLTALQASLPLCRTHVIEGQDHSVLVERHRMLRRIVLDWINEQEPVSTEAGAA</sequence>
<organism evidence="2 3">
    <name type="scientific">Herbihabitans rhizosphaerae</name>
    <dbReference type="NCBI Taxonomy" id="1872711"/>
    <lineage>
        <taxon>Bacteria</taxon>
        <taxon>Bacillati</taxon>
        <taxon>Actinomycetota</taxon>
        <taxon>Actinomycetes</taxon>
        <taxon>Pseudonocardiales</taxon>
        <taxon>Pseudonocardiaceae</taxon>
        <taxon>Herbihabitans</taxon>
    </lineage>
</organism>
<keyword evidence="2" id="KW-0378">Hydrolase</keyword>
<dbReference type="EMBL" id="SGWQ01000010">
    <property type="protein sequence ID" value="RZS34104.1"/>
    <property type="molecule type" value="Genomic_DNA"/>
</dbReference>
<dbReference type="RefSeq" id="WP_130347499.1">
    <property type="nucleotide sequence ID" value="NZ_SGWQ01000010.1"/>
</dbReference>
<reference evidence="2 3" key="1">
    <citation type="submission" date="2019-02" db="EMBL/GenBank/DDBJ databases">
        <title>Genomic Encyclopedia of Type Strains, Phase IV (KMG-IV): sequencing the most valuable type-strain genomes for metagenomic binning, comparative biology and taxonomic classification.</title>
        <authorList>
            <person name="Goeker M."/>
        </authorList>
    </citation>
    <scope>NUCLEOTIDE SEQUENCE [LARGE SCALE GENOMIC DNA]</scope>
    <source>
        <strain evidence="2 3">DSM 101727</strain>
    </source>
</reference>
<keyword evidence="3" id="KW-1185">Reference proteome</keyword>
<gene>
    <name evidence="2" type="ORF">EV193_110256</name>
</gene>
<accession>A0A4Q7KHS2</accession>
<evidence type="ECO:0000313" key="2">
    <source>
        <dbReference type="EMBL" id="RZS34104.1"/>
    </source>
</evidence>
<dbReference type="InterPro" id="IPR000073">
    <property type="entry name" value="AB_hydrolase_1"/>
</dbReference>
<protein>
    <submittedName>
        <fullName evidence="2">Alpha-beta hydrolase superfamily lysophospholipase</fullName>
    </submittedName>
</protein>
<dbReference type="InterPro" id="IPR050266">
    <property type="entry name" value="AB_hydrolase_sf"/>
</dbReference>
<dbReference type="PRINTS" id="PR00111">
    <property type="entry name" value="ABHYDROLASE"/>
</dbReference>
<evidence type="ECO:0000313" key="3">
    <source>
        <dbReference type="Proteomes" id="UP000294257"/>
    </source>
</evidence>